<evidence type="ECO:0000256" key="7">
    <source>
        <dbReference type="ARBA" id="ARBA00023004"/>
    </source>
</evidence>
<dbReference type="PRINTS" id="PR00385">
    <property type="entry name" value="P450"/>
</dbReference>
<comment type="similarity">
    <text evidence="3">Belongs to the cytochrome P450 family.</text>
</comment>
<gene>
    <name evidence="9" type="ORF">M422DRAFT_785116</name>
</gene>
<sequence>MNLTISPKSCPASFVDFSDFVKVPGLGFLKPARPPLPPGPKGRPLIGNYLDIPKTKEWLNLDKWFKEHVSIWIQFQGDIVYYQLFGKGILALGSLKRCHEIFEKRSGIYSSRPELIMLNKLSGWDFALVTLPYGSTWRKHRQAFHQYFNMNVAPKYRPMQLKGARGLLRQLLDCPDHDALKRILRSSFAEIIMEVVYGYEVAPVNDPYMEITELAATAMLECVTPGRFLVEVFPLLQYVPSWLPGAEFKRLAAQWKAATIAMNHGTAKPSIVTSMTQRISDQEENDRDELEKVLKNTAGIAFAGGTDTTMSAVTVFFLAMAMHPEVQKKAQAEIDSVVGSHRLPDFSDRDSLPYVNAILKETLRWQTIVPLNTPHLSTQDDVYDGYFIPKGTIIIGGSWTILHDPAVYPDPFEFRPERFIKDGKLDPDVFDPHVAIFGYGRRVCPGRYFGDDTAYIMIVSILASLNISAPLDENGRPKQLICDMDDGVVSSPKPFDCDIKPRSNVATELIRDVNHGRPPLPPGPKPLPFIGNYLDLPKTKEWLTMDAWFKEYGDMVYYRIFGQGVLMLGSLKCCHDLFDKRFSIYSSRPQLVMLQLSGWDFAFSSMVYGRRFRSHRKVFHQNFNMNMVPKYRPVQLKNTRSLLLRLLDTPDAGIMDNLRSSVAGTILEVVYGYSVASADDYFLQTTERSMTAFIEAVQPGKFLVETFPILQHIPSWFPGAGFKRLAEQWRIATMEMVESPFDWAKSEMSRGGNPSIVAFMMQKISDQEENLAYESEKIMKRAVAIASIGGTDTSRSAIALFILAIAMHPSVQQKAQAEIDSVVGTERLPDFSDRDSLPYVDAVLKETLRWHNILPLNNPRETTEDDVYNGYFIPKGTLIASSIWTILHDPTVYPDPFEFKPERFIKDGKPNHDVLDPYEVVFGHGRRVCPGRHFAKDTLFIIAASIFATFSLTAPLDEDGRPQTLVCEMTDGIISSPKPFDCVIKPRSKAAAELIRDNQSTLLN</sequence>
<keyword evidence="4" id="KW-0349">Heme</keyword>
<dbReference type="InterPro" id="IPR002401">
    <property type="entry name" value="Cyt_P450_E_grp-I"/>
</dbReference>
<dbReference type="AlphaFoldDB" id="A0A0C9UMY6"/>
<name>A0A0C9UMY6_SPHS4</name>
<accession>A0A0C9UMY6</accession>
<evidence type="ECO:0000256" key="3">
    <source>
        <dbReference type="ARBA" id="ARBA00010617"/>
    </source>
</evidence>
<evidence type="ECO:0000313" key="9">
    <source>
        <dbReference type="EMBL" id="KIJ26836.1"/>
    </source>
</evidence>
<dbReference type="OrthoDB" id="1844152at2759"/>
<dbReference type="HOGENOM" id="CLU_298997_0_0_1"/>
<comment type="pathway">
    <text evidence="2">Secondary metabolite biosynthesis.</text>
</comment>
<dbReference type="PANTHER" id="PTHR46300:SF7">
    <property type="entry name" value="P450, PUTATIVE (EUROFUNG)-RELATED"/>
    <property type="match status" value="1"/>
</dbReference>
<dbReference type="InterPro" id="IPR017972">
    <property type="entry name" value="Cyt_P450_CS"/>
</dbReference>
<dbReference type="SUPFAM" id="SSF48264">
    <property type="entry name" value="Cytochrome P450"/>
    <property type="match status" value="2"/>
</dbReference>
<keyword evidence="7" id="KW-0408">Iron</keyword>
<reference evidence="9 10" key="1">
    <citation type="submission" date="2014-06" db="EMBL/GenBank/DDBJ databases">
        <title>Evolutionary Origins and Diversification of the Mycorrhizal Mutualists.</title>
        <authorList>
            <consortium name="DOE Joint Genome Institute"/>
            <consortium name="Mycorrhizal Genomics Consortium"/>
            <person name="Kohler A."/>
            <person name="Kuo A."/>
            <person name="Nagy L.G."/>
            <person name="Floudas D."/>
            <person name="Copeland A."/>
            <person name="Barry K.W."/>
            <person name="Cichocki N."/>
            <person name="Veneault-Fourrey C."/>
            <person name="LaButti K."/>
            <person name="Lindquist E.A."/>
            <person name="Lipzen A."/>
            <person name="Lundell T."/>
            <person name="Morin E."/>
            <person name="Murat C."/>
            <person name="Riley R."/>
            <person name="Ohm R."/>
            <person name="Sun H."/>
            <person name="Tunlid A."/>
            <person name="Henrissat B."/>
            <person name="Grigoriev I.V."/>
            <person name="Hibbett D.S."/>
            <person name="Martin F."/>
        </authorList>
    </citation>
    <scope>NUCLEOTIDE SEQUENCE [LARGE SCALE GENOMIC DNA]</scope>
    <source>
        <strain evidence="9 10">SS14</strain>
    </source>
</reference>
<keyword evidence="10" id="KW-1185">Reference proteome</keyword>
<evidence type="ECO:0000256" key="8">
    <source>
        <dbReference type="ARBA" id="ARBA00023033"/>
    </source>
</evidence>
<dbReference type="GO" id="GO:0020037">
    <property type="term" value="F:heme binding"/>
    <property type="evidence" value="ECO:0007669"/>
    <property type="project" value="InterPro"/>
</dbReference>
<dbReference type="EMBL" id="KN837355">
    <property type="protein sequence ID" value="KIJ26836.1"/>
    <property type="molecule type" value="Genomic_DNA"/>
</dbReference>
<dbReference type="Gene3D" id="1.10.630.10">
    <property type="entry name" value="Cytochrome P450"/>
    <property type="match status" value="2"/>
</dbReference>
<evidence type="ECO:0000256" key="4">
    <source>
        <dbReference type="ARBA" id="ARBA00022617"/>
    </source>
</evidence>
<protein>
    <recommendedName>
        <fullName evidence="11">Cytochrome P450</fullName>
    </recommendedName>
</protein>
<keyword evidence="6" id="KW-0560">Oxidoreductase</keyword>
<dbReference type="CDD" id="cd11065">
    <property type="entry name" value="CYP64-like"/>
    <property type="match status" value="2"/>
</dbReference>
<evidence type="ECO:0008006" key="11">
    <source>
        <dbReference type="Google" id="ProtNLM"/>
    </source>
</evidence>
<dbReference type="PROSITE" id="PS00086">
    <property type="entry name" value="CYTOCHROME_P450"/>
    <property type="match status" value="2"/>
</dbReference>
<dbReference type="GO" id="GO:0005506">
    <property type="term" value="F:iron ion binding"/>
    <property type="evidence" value="ECO:0007669"/>
    <property type="project" value="InterPro"/>
</dbReference>
<evidence type="ECO:0000256" key="1">
    <source>
        <dbReference type="ARBA" id="ARBA00001971"/>
    </source>
</evidence>
<keyword evidence="8" id="KW-0503">Monooxygenase</keyword>
<evidence type="ECO:0000256" key="5">
    <source>
        <dbReference type="ARBA" id="ARBA00022723"/>
    </source>
</evidence>
<dbReference type="InterPro" id="IPR036396">
    <property type="entry name" value="Cyt_P450_sf"/>
</dbReference>
<evidence type="ECO:0000256" key="6">
    <source>
        <dbReference type="ARBA" id="ARBA00023002"/>
    </source>
</evidence>
<evidence type="ECO:0000313" key="10">
    <source>
        <dbReference type="Proteomes" id="UP000054279"/>
    </source>
</evidence>
<dbReference type="InterPro" id="IPR050364">
    <property type="entry name" value="Cytochrome_P450_fung"/>
</dbReference>
<dbReference type="Pfam" id="PF00067">
    <property type="entry name" value="p450"/>
    <property type="match status" value="2"/>
</dbReference>
<proteinExistence type="inferred from homology"/>
<dbReference type="PANTHER" id="PTHR46300">
    <property type="entry name" value="P450, PUTATIVE (EUROFUNG)-RELATED-RELATED"/>
    <property type="match status" value="1"/>
</dbReference>
<dbReference type="GO" id="GO:0016705">
    <property type="term" value="F:oxidoreductase activity, acting on paired donors, with incorporation or reduction of molecular oxygen"/>
    <property type="evidence" value="ECO:0007669"/>
    <property type="project" value="InterPro"/>
</dbReference>
<keyword evidence="5" id="KW-0479">Metal-binding</keyword>
<dbReference type="InterPro" id="IPR001128">
    <property type="entry name" value="Cyt_P450"/>
</dbReference>
<comment type="cofactor">
    <cofactor evidence="1">
        <name>heme</name>
        <dbReference type="ChEBI" id="CHEBI:30413"/>
    </cofactor>
</comment>
<dbReference type="PRINTS" id="PR00463">
    <property type="entry name" value="EP450I"/>
</dbReference>
<dbReference type="GO" id="GO:0004497">
    <property type="term" value="F:monooxygenase activity"/>
    <property type="evidence" value="ECO:0007669"/>
    <property type="project" value="UniProtKB-KW"/>
</dbReference>
<evidence type="ECO:0000256" key="2">
    <source>
        <dbReference type="ARBA" id="ARBA00005179"/>
    </source>
</evidence>
<organism evidence="9 10">
    <name type="scientific">Sphaerobolus stellatus (strain SS14)</name>
    <dbReference type="NCBI Taxonomy" id="990650"/>
    <lineage>
        <taxon>Eukaryota</taxon>
        <taxon>Fungi</taxon>
        <taxon>Dikarya</taxon>
        <taxon>Basidiomycota</taxon>
        <taxon>Agaricomycotina</taxon>
        <taxon>Agaricomycetes</taxon>
        <taxon>Phallomycetidae</taxon>
        <taxon>Geastrales</taxon>
        <taxon>Sphaerobolaceae</taxon>
        <taxon>Sphaerobolus</taxon>
    </lineage>
</organism>
<dbReference type="Proteomes" id="UP000054279">
    <property type="component" value="Unassembled WGS sequence"/>
</dbReference>